<dbReference type="GO" id="GO:0008270">
    <property type="term" value="F:zinc ion binding"/>
    <property type="evidence" value="ECO:0007669"/>
    <property type="project" value="UniProtKB-KW"/>
</dbReference>
<feature type="domain" description="RanBP2-type" evidence="5">
    <location>
        <begin position="149"/>
        <end position="176"/>
    </location>
</feature>
<accession>A0A8K0QYL4</accession>
<proteinExistence type="predicted"/>
<keyword evidence="7" id="KW-1185">Reference proteome</keyword>
<dbReference type="AlphaFoldDB" id="A0A8K0QYL4"/>
<evidence type="ECO:0000256" key="1">
    <source>
        <dbReference type="ARBA" id="ARBA00022723"/>
    </source>
</evidence>
<comment type="caution">
    <text evidence="6">The sequence shown here is derived from an EMBL/GenBank/DDBJ whole genome shotgun (WGS) entry which is preliminary data.</text>
</comment>
<evidence type="ECO:0000256" key="4">
    <source>
        <dbReference type="PROSITE-ProRule" id="PRU00322"/>
    </source>
</evidence>
<evidence type="ECO:0000313" key="7">
    <source>
        <dbReference type="Proteomes" id="UP000813461"/>
    </source>
</evidence>
<keyword evidence="2 4" id="KW-0863">Zinc-finger</keyword>
<dbReference type="InterPro" id="IPR001876">
    <property type="entry name" value="Znf_RanBP2"/>
</dbReference>
<evidence type="ECO:0000256" key="3">
    <source>
        <dbReference type="ARBA" id="ARBA00022833"/>
    </source>
</evidence>
<evidence type="ECO:0000259" key="5">
    <source>
        <dbReference type="PROSITE" id="PS50199"/>
    </source>
</evidence>
<dbReference type="PROSITE" id="PS50199">
    <property type="entry name" value="ZF_RANBP2_2"/>
    <property type="match status" value="1"/>
</dbReference>
<dbReference type="PROSITE" id="PS01358">
    <property type="entry name" value="ZF_RANBP2_1"/>
    <property type="match status" value="2"/>
</dbReference>
<reference evidence="6" key="1">
    <citation type="journal article" date="2021" name="Nat. Commun.">
        <title>Genetic determinants of endophytism in the Arabidopsis root mycobiome.</title>
        <authorList>
            <person name="Mesny F."/>
            <person name="Miyauchi S."/>
            <person name="Thiergart T."/>
            <person name="Pickel B."/>
            <person name="Atanasova L."/>
            <person name="Karlsson M."/>
            <person name="Huettel B."/>
            <person name="Barry K.W."/>
            <person name="Haridas S."/>
            <person name="Chen C."/>
            <person name="Bauer D."/>
            <person name="Andreopoulos W."/>
            <person name="Pangilinan J."/>
            <person name="LaButti K."/>
            <person name="Riley R."/>
            <person name="Lipzen A."/>
            <person name="Clum A."/>
            <person name="Drula E."/>
            <person name="Henrissat B."/>
            <person name="Kohler A."/>
            <person name="Grigoriev I.V."/>
            <person name="Martin F.M."/>
            <person name="Hacquard S."/>
        </authorList>
    </citation>
    <scope>NUCLEOTIDE SEQUENCE</scope>
    <source>
        <strain evidence="6">MPI-SDFR-AT-0120</strain>
    </source>
</reference>
<organism evidence="6 7">
    <name type="scientific">Paraphoma chrysanthemicola</name>
    <dbReference type="NCBI Taxonomy" id="798071"/>
    <lineage>
        <taxon>Eukaryota</taxon>
        <taxon>Fungi</taxon>
        <taxon>Dikarya</taxon>
        <taxon>Ascomycota</taxon>
        <taxon>Pezizomycotina</taxon>
        <taxon>Dothideomycetes</taxon>
        <taxon>Pleosporomycetidae</taxon>
        <taxon>Pleosporales</taxon>
        <taxon>Pleosporineae</taxon>
        <taxon>Phaeosphaeriaceae</taxon>
        <taxon>Paraphoma</taxon>
    </lineage>
</organism>
<evidence type="ECO:0000313" key="6">
    <source>
        <dbReference type="EMBL" id="KAH7075158.1"/>
    </source>
</evidence>
<dbReference type="Proteomes" id="UP000813461">
    <property type="component" value="Unassembled WGS sequence"/>
</dbReference>
<name>A0A8K0QYL4_9PLEO</name>
<keyword evidence="3" id="KW-0862">Zinc</keyword>
<sequence>MAWPAPNPIPLDMWMGHECKAGNLIELAPQYCGQCTHPRCGWCYGPGEQQPDQSGFRPGHPELSNAKVQHVYDGHCGHSGYFHQSPNISDEHAGSYDTDFDDLWHCYECNADNGDWCDRCPLCGADRPADDHARAPPSFAIMGGAGSTAPGTWVCEECGCPNSEVCVACGQCGASK</sequence>
<dbReference type="EMBL" id="JAGMVJ010000020">
    <property type="protein sequence ID" value="KAH7075158.1"/>
    <property type="molecule type" value="Genomic_DNA"/>
</dbReference>
<protein>
    <recommendedName>
        <fullName evidence="5">RanBP2-type domain-containing protein</fullName>
    </recommendedName>
</protein>
<gene>
    <name evidence="6" type="ORF">FB567DRAFT_553426</name>
</gene>
<evidence type="ECO:0000256" key="2">
    <source>
        <dbReference type="ARBA" id="ARBA00022771"/>
    </source>
</evidence>
<dbReference type="OrthoDB" id="3794090at2759"/>
<keyword evidence="1" id="KW-0479">Metal-binding</keyword>